<sequence length="293" mass="30842">MVTSHQVAAAIRGLAAGDALGVPWETMPPERIDRTRLFDLPASRGWPRGATSDDTSQALIVARLLADTAGTPTAAEFMRRLSAEADQIRGMGSTTRRALKHYTATHTFPEISPQSRASNGAAMRIAPVGWIIPPTDPARRRALVHELSRGTHPHPVSIGAASIVSAMATQALEDPAQILPAAIAEATHLALPAFAPIHQAATGTWTPPPGGISILAAPTIAAVVHTIHHSTDLTTALTYAVTLGGDTDTVAAIVGGILGGIPGQPAPPWWPRVLFPEDTEVDHLATRLIELRR</sequence>
<keyword evidence="1" id="KW-0479">Metal-binding</keyword>
<feature type="binding site" evidence="1">
    <location>
        <position position="249"/>
    </location>
    <ligand>
        <name>Mg(2+)</name>
        <dbReference type="ChEBI" id="CHEBI:18420"/>
        <label>1</label>
    </ligand>
</feature>
<accession>A0A5M3WPN4</accession>
<feature type="binding site" evidence="1">
    <location>
        <position position="248"/>
    </location>
    <ligand>
        <name>Mg(2+)</name>
        <dbReference type="ChEBI" id="CHEBI:18420"/>
        <label>1</label>
    </ligand>
</feature>
<evidence type="ECO:0000313" key="2">
    <source>
        <dbReference type="EMBL" id="GES10904.1"/>
    </source>
</evidence>
<dbReference type="RefSeq" id="WP_170322592.1">
    <property type="nucleotide sequence ID" value="NZ_BAAAHL010000056.1"/>
</dbReference>
<dbReference type="InterPro" id="IPR005502">
    <property type="entry name" value="Ribosyl_crysJ1"/>
</dbReference>
<organism evidence="2 3">
    <name type="scientific">Acrocarpospora macrocephala</name>
    <dbReference type="NCBI Taxonomy" id="150177"/>
    <lineage>
        <taxon>Bacteria</taxon>
        <taxon>Bacillati</taxon>
        <taxon>Actinomycetota</taxon>
        <taxon>Actinomycetes</taxon>
        <taxon>Streptosporangiales</taxon>
        <taxon>Streptosporangiaceae</taxon>
        <taxon>Acrocarpospora</taxon>
    </lineage>
</organism>
<name>A0A5M3WPN4_9ACTN</name>
<dbReference type="PANTHER" id="PTHR16222:SF12">
    <property type="entry name" value="ADP-RIBOSYLGLYCOHYDROLASE-RELATED"/>
    <property type="match status" value="1"/>
</dbReference>
<dbReference type="InterPro" id="IPR050792">
    <property type="entry name" value="ADP-ribosylglycohydrolase"/>
</dbReference>
<dbReference type="EMBL" id="BLAE01000025">
    <property type="protein sequence ID" value="GES10904.1"/>
    <property type="molecule type" value="Genomic_DNA"/>
</dbReference>
<dbReference type="GO" id="GO:0046872">
    <property type="term" value="F:metal ion binding"/>
    <property type="evidence" value="ECO:0007669"/>
    <property type="project" value="UniProtKB-KW"/>
</dbReference>
<reference evidence="2 3" key="1">
    <citation type="submission" date="2019-10" db="EMBL/GenBank/DDBJ databases">
        <title>Whole genome shotgun sequence of Acrocarpospora macrocephala NBRC 16266.</title>
        <authorList>
            <person name="Ichikawa N."/>
            <person name="Kimura A."/>
            <person name="Kitahashi Y."/>
            <person name="Komaki H."/>
            <person name="Oguchi A."/>
        </authorList>
    </citation>
    <scope>NUCLEOTIDE SEQUENCE [LARGE SCALE GENOMIC DNA]</scope>
    <source>
        <strain evidence="2 3">NBRC 16266</strain>
    </source>
</reference>
<dbReference type="Pfam" id="PF03747">
    <property type="entry name" value="ADP_ribosyl_GH"/>
    <property type="match status" value="1"/>
</dbReference>
<dbReference type="PANTHER" id="PTHR16222">
    <property type="entry name" value="ADP-RIBOSYLGLYCOHYDROLASE"/>
    <property type="match status" value="1"/>
</dbReference>
<feature type="binding site" evidence="1">
    <location>
        <position position="52"/>
    </location>
    <ligand>
        <name>Mg(2+)</name>
        <dbReference type="ChEBI" id="CHEBI:18420"/>
        <label>1</label>
    </ligand>
</feature>
<dbReference type="Gene3D" id="1.10.4080.10">
    <property type="entry name" value="ADP-ribosylation/Crystallin J1"/>
    <property type="match status" value="1"/>
</dbReference>
<keyword evidence="3" id="KW-1185">Reference proteome</keyword>
<evidence type="ECO:0000256" key="1">
    <source>
        <dbReference type="PIRSR" id="PIRSR605502-1"/>
    </source>
</evidence>
<comment type="cofactor">
    <cofactor evidence="1">
        <name>Mg(2+)</name>
        <dbReference type="ChEBI" id="CHEBI:18420"/>
    </cofactor>
    <text evidence="1">Binds 2 magnesium ions per subunit.</text>
</comment>
<keyword evidence="2" id="KW-0378">Hydrolase</keyword>
<dbReference type="InterPro" id="IPR036705">
    <property type="entry name" value="Ribosyl_crysJ1_sf"/>
</dbReference>
<feature type="binding site" evidence="1">
    <location>
        <position position="53"/>
    </location>
    <ligand>
        <name>Mg(2+)</name>
        <dbReference type="ChEBI" id="CHEBI:18420"/>
        <label>1</label>
    </ligand>
</feature>
<comment type="caution">
    <text evidence="2">The sequence shown here is derived from an EMBL/GenBank/DDBJ whole genome shotgun (WGS) entry which is preliminary data.</text>
</comment>
<protein>
    <submittedName>
        <fullName evidence="2">ADP-ribosylglycohydrolase</fullName>
    </submittedName>
</protein>
<dbReference type="AlphaFoldDB" id="A0A5M3WPN4"/>
<dbReference type="GO" id="GO:0016787">
    <property type="term" value="F:hydrolase activity"/>
    <property type="evidence" value="ECO:0007669"/>
    <property type="project" value="UniProtKB-KW"/>
</dbReference>
<dbReference type="Proteomes" id="UP000331127">
    <property type="component" value="Unassembled WGS sequence"/>
</dbReference>
<feature type="binding site" evidence="1">
    <location>
        <position position="54"/>
    </location>
    <ligand>
        <name>Mg(2+)</name>
        <dbReference type="ChEBI" id="CHEBI:18420"/>
        <label>1</label>
    </ligand>
</feature>
<feature type="binding site" evidence="1">
    <location>
        <position position="246"/>
    </location>
    <ligand>
        <name>Mg(2+)</name>
        <dbReference type="ChEBI" id="CHEBI:18420"/>
        <label>1</label>
    </ligand>
</feature>
<dbReference type="SUPFAM" id="SSF101478">
    <property type="entry name" value="ADP-ribosylglycohydrolase"/>
    <property type="match status" value="1"/>
</dbReference>
<gene>
    <name evidence="2" type="primary">draG</name>
    <name evidence="2" type="ORF">Amac_045010</name>
</gene>
<evidence type="ECO:0000313" key="3">
    <source>
        <dbReference type="Proteomes" id="UP000331127"/>
    </source>
</evidence>
<keyword evidence="1" id="KW-0460">Magnesium</keyword>
<proteinExistence type="predicted"/>